<feature type="region of interest" description="Disordered" evidence="8">
    <location>
        <begin position="141"/>
        <end position="160"/>
    </location>
</feature>
<dbReference type="Pfam" id="PF04082">
    <property type="entry name" value="Fungal_trans"/>
    <property type="match status" value="1"/>
</dbReference>
<evidence type="ECO:0000256" key="1">
    <source>
        <dbReference type="ARBA" id="ARBA00004123"/>
    </source>
</evidence>
<proteinExistence type="predicted"/>
<dbReference type="CDD" id="cd12148">
    <property type="entry name" value="fungal_TF_MHR"/>
    <property type="match status" value="1"/>
</dbReference>
<feature type="compositionally biased region" description="Low complexity" evidence="8">
    <location>
        <begin position="143"/>
        <end position="160"/>
    </location>
</feature>
<evidence type="ECO:0000313" key="11">
    <source>
        <dbReference type="Proteomes" id="UP001527925"/>
    </source>
</evidence>
<keyword evidence="3" id="KW-0862">Zinc</keyword>
<feature type="region of interest" description="Disordered" evidence="8">
    <location>
        <begin position="244"/>
        <end position="265"/>
    </location>
</feature>
<accession>A0ABR4N6Y0</accession>
<comment type="caution">
    <text evidence="10">The sequence shown here is derived from an EMBL/GenBank/DDBJ whole genome shotgun (WGS) entry which is preliminary data.</text>
</comment>
<dbReference type="InterPro" id="IPR001138">
    <property type="entry name" value="Zn2Cys6_DnaBD"/>
</dbReference>
<evidence type="ECO:0000256" key="5">
    <source>
        <dbReference type="ARBA" id="ARBA00023125"/>
    </source>
</evidence>
<feature type="compositionally biased region" description="Low complexity" evidence="8">
    <location>
        <begin position="1220"/>
        <end position="1254"/>
    </location>
</feature>
<dbReference type="InterPro" id="IPR036864">
    <property type="entry name" value="Zn2-C6_fun-type_DNA-bd_sf"/>
</dbReference>
<evidence type="ECO:0000256" key="6">
    <source>
        <dbReference type="ARBA" id="ARBA00023163"/>
    </source>
</evidence>
<dbReference type="SMART" id="SM00906">
    <property type="entry name" value="Fungal_trans"/>
    <property type="match status" value="1"/>
</dbReference>
<dbReference type="SUPFAM" id="SSF57701">
    <property type="entry name" value="Zn2/Cys6 DNA-binding domain"/>
    <property type="match status" value="1"/>
</dbReference>
<feature type="compositionally biased region" description="Low complexity" evidence="8">
    <location>
        <begin position="1127"/>
        <end position="1144"/>
    </location>
</feature>
<dbReference type="SMART" id="SM00066">
    <property type="entry name" value="GAL4"/>
    <property type="match status" value="1"/>
</dbReference>
<dbReference type="Gene3D" id="4.10.240.10">
    <property type="entry name" value="Zn(2)-C6 fungal-type DNA-binding domain"/>
    <property type="match status" value="1"/>
</dbReference>
<dbReference type="PROSITE" id="PS00463">
    <property type="entry name" value="ZN2_CY6_FUNGAL_1"/>
    <property type="match status" value="1"/>
</dbReference>
<gene>
    <name evidence="10" type="ORF">HK105_205114</name>
</gene>
<evidence type="ECO:0000256" key="7">
    <source>
        <dbReference type="ARBA" id="ARBA00023242"/>
    </source>
</evidence>
<evidence type="ECO:0000259" key="9">
    <source>
        <dbReference type="PROSITE" id="PS50048"/>
    </source>
</evidence>
<feature type="compositionally biased region" description="Low complexity" evidence="8">
    <location>
        <begin position="1151"/>
        <end position="1168"/>
    </location>
</feature>
<feature type="compositionally biased region" description="Polar residues" evidence="8">
    <location>
        <begin position="244"/>
        <end position="256"/>
    </location>
</feature>
<dbReference type="PANTHER" id="PTHR31313">
    <property type="entry name" value="TY1 ENHANCER ACTIVATOR"/>
    <property type="match status" value="1"/>
</dbReference>
<feature type="domain" description="Zn(2)-C6 fungal-type" evidence="9">
    <location>
        <begin position="19"/>
        <end position="48"/>
    </location>
</feature>
<feature type="compositionally biased region" description="Low complexity" evidence="8">
    <location>
        <begin position="62"/>
        <end position="75"/>
    </location>
</feature>
<evidence type="ECO:0000256" key="3">
    <source>
        <dbReference type="ARBA" id="ARBA00022833"/>
    </source>
</evidence>
<keyword evidence="5" id="KW-0238">DNA-binding</keyword>
<name>A0ABR4N6Y0_9FUNG</name>
<dbReference type="Pfam" id="PF00172">
    <property type="entry name" value="Zn_clus"/>
    <property type="match status" value="1"/>
</dbReference>
<feature type="region of interest" description="Disordered" evidence="8">
    <location>
        <begin position="1"/>
        <end position="90"/>
    </location>
</feature>
<feature type="region of interest" description="Disordered" evidence="8">
    <location>
        <begin position="1120"/>
        <end position="1168"/>
    </location>
</feature>
<keyword evidence="7" id="KW-0539">Nucleus</keyword>
<sequence length="1290" mass="137701">MAAGSTPTGDTPRRRQTQSCDRCRSKKRRCDGNNPCGNCFKAGVECTMLQEQKKRGPKRAAPPDGAHPADAARGAEPSYDKRPRQASSSAAPLAHVPFTFQPAAHLQQYRPQHQQQQHQIGMTSLVNPDDPETASALMNLRNQPPLQHPPAQAQQKQQQRPFPLYNSKAPRHIDPADEQAAAAATAAVAAAAAAAAASSVESISTMSALGAMPAQDPTLQFPRAGPTGFAPIPLSVISNPAQNANSTAVQTPQADTPGSAKAHTPAHLPVPLAADQAHTPAQHVPEARLPATDDSRIRTVSSATSTGTAGGTVTATSGTAVPNILAFDLDFVQNFGFNLANMQGDALKGITGGDYIKPSAFNPAGGDPTQQGAAVPQPIQIDPEVLNLYSQINPKMNLDLTSLLQSTLTGVQRPTSQANIPAFGISPESFLYGPVNLTVPELPGLPSEFFLHLISMFFTYFHPTMPIVREISFFENLIPINHHHQMLLNAIYAIGCHYSRHPMLYQAPFYTPQRASDFFMDRAFAAVPPPDSKHFISYESLAICQASLLLATCDFSLKRCRTWMMIGMGCRLVQKYELYYTQSQSDFFTVFNGRKKVHIPSPLQERKRVWWGALLSDLFVSISTGKPLLLNETEYIDTMVDTTKLIDRPVPKLAHGEQPLGLISTSSASKSTGSPGGEDLDKWKPFFSGFPKDTIFGPSDFTSDRWSKKSIGFFQVNHLFSSLDDTSHLVQLCFIVRRILRFLHAAPSIPSIHTLPTTTACMYSLIGTPVDVVRLHESLLVWYENLPVPFRLFHSLEALAAADPQDLGKFCSIKEGERVSGTVVTLNLLLFSAFALLHQRNAEATAINFEDDEAQSAQQPLSSTLTRSNASFINQPKSSVPIFRISSSLLGRGMFESSQIIAFMYKAQTHLIKSVYGASMPPSPTSVPPSEMVGSPIIGTLMMPTAVALLAQSAYARKLVSQTATTSTPGAMPAAASADDTTPVPGIEPISQSVLPVLDNISQVWSTAGEYATTLRGLVDKVRKRINTQTAPSVVGPDASATTDPWYQSFQARTVPLPRAPLGPASLEELIRNDTARTAGAGKTTNNASQMSSISASSSFIESLLQPGVAMTQSLDASSRAPSFQVPQAPSTQSSAAASTAAASDRNGHPQQLSQKSQSLTASQSQSQSQLLQHISSALNLSSSRPRIDPVVSMLLGQSAGAGRDTAKLSTDGAAGGVSDGATRAAAAAQQASQKEPSAATQAEGASGASQPAPGAGGVPAIPPAVAAAKEGMAQSWHDLRSEFEDEFLL</sequence>
<dbReference type="Proteomes" id="UP001527925">
    <property type="component" value="Unassembled WGS sequence"/>
</dbReference>
<evidence type="ECO:0000313" key="10">
    <source>
        <dbReference type="EMBL" id="KAL2915249.1"/>
    </source>
</evidence>
<evidence type="ECO:0000256" key="8">
    <source>
        <dbReference type="SAM" id="MobiDB-lite"/>
    </source>
</evidence>
<keyword evidence="4" id="KW-0805">Transcription regulation</keyword>
<protein>
    <recommendedName>
        <fullName evidence="9">Zn(2)-C6 fungal-type domain-containing protein</fullName>
    </recommendedName>
</protein>
<dbReference type="EMBL" id="JADGIZ020000025">
    <property type="protein sequence ID" value="KAL2915249.1"/>
    <property type="molecule type" value="Genomic_DNA"/>
</dbReference>
<evidence type="ECO:0000256" key="2">
    <source>
        <dbReference type="ARBA" id="ARBA00022723"/>
    </source>
</evidence>
<keyword evidence="2" id="KW-0479">Metal-binding</keyword>
<dbReference type="InterPro" id="IPR051615">
    <property type="entry name" value="Transcr_Regulatory_Elem"/>
</dbReference>
<comment type="subcellular location">
    <subcellularLocation>
        <location evidence="1">Nucleus</location>
    </subcellularLocation>
</comment>
<reference evidence="10 11" key="1">
    <citation type="submission" date="2023-09" db="EMBL/GenBank/DDBJ databases">
        <title>Pangenome analysis of Batrachochytrium dendrobatidis and related Chytrids.</title>
        <authorList>
            <person name="Yacoub M.N."/>
            <person name="Stajich J.E."/>
            <person name="James T.Y."/>
        </authorList>
    </citation>
    <scope>NUCLEOTIDE SEQUENCE [LARGE SCALE GENOMIC DNA]</scope>
    <source>
        <strain evidence="10 11">JEL0888</strain>
    </source>
</reference>
<evidence type="ECO:0000256" key="4">
    <source>
        <dbReference type="ARBA" id="ARBA00023015"/>
    </source>
</evidence>
<dbReference type="CDD" id="cd00067">
    <property type="entry name" value="GAL4"/>
    <property type="match status" value="1"/>
</dbReference>
<keyword evidence="6" id="KW-0804">Transcription</keyword>
<dbReference type="PANTHER" id="PTHR31313:SF81">
    <property type="entry name" value="TY1 ENHANCER ACTIVATOR"/>
    <property type="match status" value="1"/>
</dbReference>
<dbReference type="InterPro" id="IPR007219">
    <property type="entry name" value="XnlR_reg_dom"/>
</dbReference>
<organism evidence="10 11">
    <name type="scientific">Polyrhizophydium stewartii</name>
    <dbReference type="NCBI Taxonomy" id="2732419"/>
    <lineage>
        <taxon>Eukaryota</taxon>
        <taxon>Fungi</taxon>
        <taxon>Fungi incertae sedis</taxon>
        <taxon>Chytridiomycota</taxon>
        <taxon>Chytridiomycota incertae sedis</taxon>
        <taxon>Chytridiomycetes</taxon>
        <taxon>Rhizophydiales</taxon>
        <taxon>Rhizophydiales incertae sedis</taxon>
        <taxon>Polyrhizophydium</taxon>
    </lineage>
</organism>
<dbReference type="PROSITE" id="PS50048">
    <property type="entry name" value="ZN2_CY6_FUNGAL_2"/>
    <property type="match status" value="1"/>
</dbReference>
<keyword evidence="11" id="KW-1185">Reference proteome</keyword>
<feature type="region of interest" description="Disordered" evidence="8">
    <location>
        <begin position="1202"/>
        <end position="1274"/>
    </location>
</feature>